<feature type="region of interest" description="Disordered" evidence="4">
    <location>
        <begin position="107"/>
        <end position="141"/>
    </location>
</feature>
<dbReference type="PANTHER" id="PTHR40621:SF6">
    <property type="entry name" value="AP-1-LIKE TRANSCRIPTION FACTOR YAP1-RELATED"/>
    <property type="match status" value="1"/>
</dbReference>
<evidence type="ECO:0000259" key="5">
    <source>
        <dbReference type="PROSITE" id="PS00036"/>
    </source>
</evidence>
<dbReference type="PROSITE" id="PS00036">
    <property type="entry name" value="BZIP_BASIC"/>
    <property type="match status" value="1"/>
</dbReference>
<dbReference type="Gene3D" id="1.20.5.170">
    <property type="match status" value="1"/>
</dbReference>
<feature type="compositionally biased region" description="Polar residues" evidence="4">
    <location>
        <begin position="235"/>
        <end position="248"/>
    </location>
</feature>
<feature type="compositionally biased region" description="Low complexity" evidence="4">
    <location>
        <begin position="216"/>
        <end position="234"/>
    </location>
</feature>
<comment type="caution">
    <text evidence="6">The sequence shown here is derived from an EMBL/GenBank/DDBJ whole genome shotgun (WGS) entry which is preliminary data.</text>
</comment>
<evidence type="ECO:0000256" key="1">
    <source>
        <dbReference type="ARBA" id="ARBA00004123"/>
    </source>
</evidence>
<dbReference type="InterPro" id="IPR046347">
    <property type="entry name" value="bZIP_sf"/>
</dbReference>
<dbReference type="InterPro" id="IPR050936">
    <property type="entry name" value="AP-1-like"/>
</dbReference>
<accession>A0A9P3PHQ9</accession>
<dbReference type="GO" id="GO:0001228">
    <property type="term" value="F:DNA-binding transcription activator activity, RNA polymerase II-specific"/>
    <property type="evidence" value="ECO:0007669"/>
    <property type="project" value="TreeGrafter"/>
</dbReference>
<proteinExistence type="predicted"/>
<organism evidence="6 7">
    <name type="scientific">Lyophyllum shimeji</name>
    <name type="common">Hon-shimeji</name>
    <name type="synonym">Tricholoma shimeji</name>
    <dbReference type="NCBI Taxonomy" id="47721"/>
    <lineage>
        <taxon>Eukaryota</taxon>
        <taxon>Fungi</taxon>
        <taxon>Dikarya</taxon>
        <taxon>Basidiomycota</taxon>
        <taxon>Agaricomycotina</taxon>
        <taxon>Agaricomycetes</taxon>
        <taxon>Agaricomycetidae</taxon>
        <taxon>Agaricales</taxon>
        <taxon>Tricholomatineae</taxon>
        <taxon>Lyophyllaceae</taxon>
        <taxon>Lyophyllum</taxon>
    </lineage>
</organism>
<comment type="subcellular location">
    <subcellularLocation>
        <location evidence="1">Nucleus</location>
    </subcellularLocation>
</comment>
<feature type="region of interest" description="Disordered" evidence="4">
    <location>
        <begin position="185"/>
        <end position="417"/>
    </location>
</feature>
<dbReference type="SUPFAM" id="SSF57959">
    <property type="entry name" value="Leucine zipper domain"/>
    <property type="match status" value="1"/>
</dbReference>
<evidence type="ECO:0000256" key="4">
    <source>
        <dbReference type="SAM" id="MobiDB-lite"/>
    </source>
</evidence>
<keyword evidence="7" id="KW-1185">Reference proteome</keyword>
<evidence type="ECO:0000256" key="2">
    <source>
        <dbReference type="ARBA" id="ARBA00023242"/>
    </source>
</evidence>
<dbReference type="AlphaFoldDB" id="A0A9P3PHQ9"/>
<evidence type="ECO:0000313" key="7">
    <source>
        <dbReference type="Proteomes" id="UP001063166"/>
    </source>
</evidence>
<feature type="region of interest" description="Disordered" evidence="4">
    <location>
        <begin position="451"/>
        <end position="481"/>
    </location>
</feature>
<feature type="compositionally biased region" description="Basic residues" evidence="4">
    <location>
        <begin position="390"/>
        <end position="403"/>
    </location>
</feature>
<dbReference type="PANTHER" id="PTHR40621">
    <property type="entry name" value="TRANSCRIPTION FACTOR KAPC-RELATED"/>
    <property type="match status" value="1"/>
</dbReference>
<dbReference type="GO" id="GO:0090575">
    <property type="term" value="C:RNA polymerase II transcription regulator complex"/>
    <property type="evidence" value="ECO:0007669"/>
    <property type="project" value="TreeGrafter"/>
</dbReference>
<feature type="compositionally biased region" description="Polar residues" evidence="4">
    <location>
        <begin position="1"/>
        <end position="11"/>
    </location>
</feature>
<dbReference type="Proteomes" id="UP001063166">
    <property type="component" value="Unassembled WGS sequence"/>
</dbReference>
<feature type="domain" description="BZIP" evidence="5">
    <location>
        <begin position="31"/>
        <end position="45"/>
    </location>
</feature>
<evidence type="ECO:0000256" key="3">
    <source>
        <dbReference type="SAM" id="Coils"/>
    </source>
</evidence>
<feature type="compositionally biased region" description="Low complexity" evidence="4">
    <location>
        <begin position="272"/>
        <end position="300"/>
    </location>
</feature>
<reference evidence="6" key="1">
    <citation type="submission" date="2022-07" db="EMBL/GenBank/DDBJ databases">
        <title>The genome of Lyophyllum shimeji provides insight into the initial evolution of ectomycorrhizal fungal genome.</title>
        <authorList>
            <person name="Kobayashi Y."/>
            <person name="Shibata T."/>
            <person name="Hirakawa H."/>
            <person name="Shigenobu S."/>
            <person name="Nishiyama T."/>
            <person name="Yamada A."/>
            <person name="Hasebe M."/>
            <person name="Kawaguchi M."/>
        </authorList>
    </citation>
    <scope>NUCLEOTIDE SEQUENCE</scope>
    <source>
        <strain evidence="6">AT787</strain>
    </source>
</reference>
<feature type="compositionally biased region" description="Basic and acidic residues" evidence="4">
    <location>
        <begin position="303"/>
        <end position="313"/>
    </location>
</feature>
<keyword evidence="3" id="KW-0175">Coiled coil</keyword>
<dbReference type="SMART" id="SM00338">
    <property type="entry name" value="BRLZ"/>
    <property type="match status" value="1"/>
</dbReference>
<protein>
    <submittedName>
        <fullName evidence="6">Anaphase-promoting complex-dependent catabolic process</fullName>
    </submittedName>
</protein>
<sequence length="481" mass="51760">MPKSNPTMSPTSHHKQGTDDPSSRMSDVALRKKKNADAQAAFRARRANYIATLEETVTSLESVVLQLQDSCREARHESQELRQENARLRHEFREREKFWRTLWQAKKTGQGAESDDLPPPPAFFSSPHPSNGQISSMHMPPYGGGGLSYRMGDDASMCNGSYETNSSHYHSHPSSLSYGTVEADIASENPPSHRGGKYSPFTYPVQREGPWPSPVAQSTSSGGDSAGAAQSSHSPSFTESPTLTSTDMSFGRLPPDDQKVPLSSLDTAPYAFPSSRPMSPTTSTPGSSSSTSLTPFQFSFADGGHDRSDLDYRRHSHPHGAEVTLHGGTADISSIGPAGDVVRYRLASRRDHSGSDRPLLPSLLPVSGSDNGSQQDQGSSDGDPTAYTHSRSRLRRGMTRSRSRSPSPPPPILSGTLAVIKAQAFGALRRTRTRTKKSSEGAAKVAMNVLESRGIGLAPSPSATPGVKRPRLDDDIDAAHA</sequence>
<dbReference type="EMBL" id="BRPK01000003">
    <property type="protein sequence ID" value="GLB36170.1"/>
    <property type="molecule type" value="Genomic_DNA"/>
</dbReference>
<feature type="region of interest" description="Disordered" evidence="4">
    <location>
        <begin position="1"/>
        <end position="38"/>
    </location>
</feature>
<feature type="compositionally biased region" description="Low complexity" evidence="4">
    <location>
        <begin position="356"/>
        <end position="383"/>
    </location>
</feature>
<feature type="coiled-coil region" evidence="3">
    <location>
        <begin position="50"/>
        <end position="91"/>
    </location>
</feature>
<evidence type="ECO:0000313" key="6">
    <source>
        <dbReference type="EMBL" id="GLB36170.1"/>
    </source>
</evidence>
<dbReference type="GO" id="GO:0000976">
    <property type="term" value="F:transcription cis-regulatory region binding"/>
    <property type="evidence" value="ECO:0007669"/>
    <property type="project" value="InterPro"/>
</dbReference>
<gene>
    <name evidence="6" type="ORF">LshimejAT787_0304580</name>
</gene>
<dbReference type="InterPro" id="IPR004827">
    <property type="entry name" value="bZIP"/>
</dbReference>
<name>A0A9P3PHQ9_LYOSH</name>
<keyword evidence="2" id="KW-0539">Nucleus</keyword>
<dbReference type="OrthoDB" id="2285533at2759"/>
<feature type="compositionally biased region" description="Basic and acidic residues" evidence="4">
    <location>
        <begin position="470"/>
        <end position="481"/>
    </location>
</feature>